<dbReference type="RefSeq" id="WP_188527731.1">
    <property type="nucleotide sequence ID" value="NZ_BMGI01000003.1"/>
</dbReference>
<organism evidence="1 2">
    <name type="scientific">Sinisalibacter lacisalsi</name>
    <dbReference type="NCBI Taxonomy" id="1526570"/>
    <lineage>
        <taxon>Bacteria</taxon>
        <taxon>Pseudomonadati</taxon>
        <taxon>Pseudomonadota</taxon>
        <taxon>Alphaproteobacteria</taxon>
        <taxon>Rhodobacterales</taxon>
        <taxon>Roseobacteraceae</taxon>
        <taxon>Sinisalibacter</taxon>
    </lineage>
</organism>
<dbReference type="InterPro" id="IPR024524">
    <property type="entry name" value="DUF3800"/>
</dbReference>
<dbReference type="EMBL" id="BMGI01000003">
    <property type="protein sequence ID" value="GGD38090.1"/>
    <property type="molecule type" value="Genomic_DNA"/>
</dbReference>
<evidence type="ECO:0000313" key="1">
    <source>
        <dbReference type="EMBL" id="GGD38090.1"/>
    </source>
</evidence>
<comment type="caution">
    <text evidence="1">The sequence shown here is derived from an EMBL/GenBank/DDBJ whole genome shotgun (WGS) entry which is preliminary data.</text>
</comment>
<reference evidence="2" key="1">
    <citation type="journal article" date="2019" name="Int. J. Syst. Evol. Microbiol.">
        <title>The Global Catalogue of Microorganisms (GCM) 10K type strain sequencing project: providing services to taxonomists for standard genome sequencing and annotation.</title>
        <authorList>
            <consortium name="The Broad Institute Genomics Platform"/>
            <consortium name="The Broad Institute Genome Sequencing Center for Infectious Disease"/>
            <person name="Wu L."/>
            <person name="Ma J."/>
        </authorList>
    </citation>
    <scope>NUCLEOTIDE SEQUENCE [LARGE SCALE GENOMIC DNA]</scope>
    <source>
        <strain evidence="2">CGMCC 1.12922</strain>
    </source>
</reference>
<name>A0ABQ1QQJ3_9RHOB</name>
<keyword evidence="2" id="KW-1185">Reference proteome</keyword>
<accession>A0ABQ1QQJ3</accession>
<evidence type="ECO:0008006" key="3">
    <source>
        <dbReference type="Google" id="ProtNLM"/>
    </source>
</evidence>
<proteinExistence type="predicted"/>
<dbReference type="Proteomes" id="UP000617355">
    <property type="component" value="Unassembled WGS sequence"/>
</dbReference>
<gene>
    <name evidence="1" type="ORF">GCM10011358_22340</name>
</gene>
<protein>
    <recommendedName>
        <fullName evidence="3">DUF3800 domain-containing protein</fullName>
    </recommendedName>
</protein>
<dbReference type="Pfam" id="PF12686">
    <property type="entry name" value="DUF3800"/>
    <property type="match status" value="1"/>
</dbReference>
<evidence type="ECO:0000313" key="2">
    <source>
        <dbReference type="Proteomes" id="UP000617355"/>
    </source>
</evidence>
<sequence>MTQLPARALPTLYVFLDEGGNFDFSPSGTKYFTLSGVSLFRPFKLHTTLDTYKYDLIEHRIKPRIEMEYFHCADDNRHVRNRVFSMLAASIPPDSVDSVIVEKCKTGPALQVPEKFYPRMLGYLLRFAVGKVAGGVGEVIVVTDSIPVAKKRRAVEKAVKTVLASMLSHGVPYRVMHHASRSHYGLQVADYLNWAVFRKWELGDDSAHSIVAAQFRSEFDIFRSGVRRYY</sequence>